<feature type="chain" id="PRO_5032841550" description="Methyltransferase type 12 domain-containing protein" evidence="2">
    <location>
        <begin position="29"/>
        <end position="382"/>
    </location>
</feature>
<evidence type="ECO:0000313" key="4">
    <source>
        <dbReference type="EMBL" id="GHP10241.1"/>
    </source>
</evidence>
<evidence type="ECO:0000313" key="5">
    <source>
        <dbReference type="Proteomes" id="UP000660262"/>
    </source>
</evidence>
<evidence type="ECO:0000256" key="2">
    <source>
        <dbReference type="SAM" id="SignalP"/>
    </source>
</evidence>
<feature type="region of interest" description="Disordered" evidence="1">
    <location>
        <begin position="358"/>
        <end position="382"/>
    </location>
</feature>
<dbReference type="InterPro" id="IPR013217">
    <property type="entry name" value="Methyltransf_12"/>
</dbReference>
<evidence type="ECO:0000259" key="3">
    <source>
        <dbReference type="Pfam" id="PF08242"/>
    </source>
</evidence>
<organism evidence="4 5">
    <name type="scientific">Pycnococcus provasolii</name>
    <dbReference type="NCBI Taxonomy" id="41880"/>
    <lineage>
        <taxon>Eukaryota</taxon>
        <taxon>Viridiplantae</taxon>
        <taxon>Chlorophyta</taxon>
        <taxon>Pseudoscourfieldiophyceae</taxon>
        <taxon>Pseudoscourfieldiales</taxon>
        <taxon>Pycnococcaceae</taxon>
        <taxon>Pycnococcus</taxon>
    </lineage>
</organism>
<dbReference type="Pfam" id="PF08242">
    <property type="entry name" value="Methyltransf_12"/>
    <property type="match status" value="1"/>
</dbReference>
<dbReference type="Proteomes" id="UP000660262">
    <property type="component" value="Unassembled WGS sequence"/>
</dbReference>
<dbReference type="EMBL" id="BNJQ01000028">
    <property type="protein sequence ID" value="GHP10241.1"/>
    <property type="molecule type" value="Genomic_DNA"/>
</dbReference>
<feature type="domain" description="Methyltransferase type 12" evidence="3">
    <location>
        <begin position="215"/>
        <end position="297"/>
    </location>
</feature>
<dbReference type="OrthoDB" id="9991036at2759"/>
<gene>
    <name evidence="4" type="ORF">PPROV_000897300</name>
</gene>
<dbReference type="AlphaFoldDB" id="A0A830HXT7"/>
<dbReference type="InterPro" id="IPR029063">
    <property type="entry name" value="SAM-dependent_MTases_sf"/>
</dbReference>
<comment type="caution">
    <text evidence="4">The sequence shown here is derived from an EMBL/GenBank/DDBJ whole genome shotgun (WGS) entry which is preliminary data.</text>
</comment>
<keyword evidence="5" id="KW-1185">Reference proteome</keyword>
<feature type="signal peptide" evidence="2">
    <location>
        <begin position="1"/>
        <end position="28"/>
    </location>
</feature>
<dbReference type="Gene3D" id="3.40.50.150">
    <property type="entry name" value="Vaccinia Virus protein VP39"/>
    <property type="match status" value="1"/>
</dbReference>
<proteinExistence type="predicted"/>
<evidence type="ECO:0000256" key="1">
    <source>
        <dbReference type="SAM" id="MobiDB-lite"/>
    </source>
</evidence>
<reference evidence="4" key="1">
    <citation type="submission" date="2020-10" db="EMBL/GenBank/DDBJ databases">
        <title>Unveiling of a novel bifunctional photoreceptor, Dualchrome1, isolated from a cosmopolitan green alga.</title>
        <authorList>
            <person name="Suzuki S."/>
            <person name="Kawachi M."/>
        </authorList>
    </citation>
    <scope>NUCLEOTIDE SEQUENCE</scope>
    <source>
        <strain evidence="4">NIES 2893</strain>
    </source>
</reference>
<dbReference type="SUPFAM" id="SSF53335">
    <property type="entry name" value="S-adenosyl-L-methionine-dependent methyltransferases"/>
    <property type="match status" value="1"/>
</dbReference>
<feature type="compositionally biased region" description="Gly residues" evidence="1">
    <location>
        <begin position="371"/>
        <end position="382"/>
    </location>
</feature>
<protein>
    <recommendedName>
        <fullName evidence="3">Methyltransferase type 12 domain-containing protein</fullName>
    </recommendedName>
</protein>
<sequence length="382" mass="42516">MGHMGVPTLSSLAALVAHVLFGVVVVDSAPTSHARYSAPHLHDGNMHVRQIARRDAGDYKPHTDAVNGIVLASTPPAGFTRHARRLQAGVTTDLRAKIRERTERMRARGIDRRRAVVTEARLRGSGYGKVSRGSHGGVSGEMNTELQRRFEDVYTLNLWDDGVSRSGHGSNPRSEEVLRDKPFIVDVINKKFKGRRNTLTIVDAPCGDMAWMPETLRAISESFTHVYYTGFDIVPQIIRANQRQSFTQRAGNRVTLKFEVRDISSMRLPTADVVICRDVINHLPRRSIRAVLDNLRQSNIDYIILSNNFAPRGRPQVAEWARGFGANPQGGASRPIDVTKPPFNWPQPVERSQHLSLWENQIKESGDDQSQGGGGGFEFTAE</sequence>
<keyword evidence="2" id="KW-0732">Signal</keyword>
<accession>A0A830HXT7</accession>
<name>A0A830HXT7_9CHLO</name>